<dbReference type="GO" id="GO:0005886">
    <property type="term" value="C:plasma membrane"/>
    <property type="evidence" value="ECO:0007669"/>
    <property type="project" value="UniProtKB-SubCell"/>
</dbReference>
<dbReference type="GO" id="GO:0022857">
    <property type="term" value="F:transmembrane transporter activity"/>
    <property type="evidence" value="ECO:0007669"/>
    <property type="project" value="InterPro"/>
</dbReference>
<evidence type="ECO:0000256" key="4">
    <source>
        <dbReference type="ARBA" id="ARBA00022692"/>
    </source>
</evidence>
<dbReference type="Proteomes" id="UP000642553">
    <property type="component" value="Chromosome"/>
</dbReference>
<keyword evidence="5 8" id="KW-1133">Transmembrane helix</keyword>
<keyword evidence="6 8" id="KW-0472">Membrane</keyword>
<dbReference type="Gene3D" id="3.30.420.270">
    <property type="match status" value="1"/>
</dbReference>
<comment type="subcellular location">
    <subcellularLocation>
        <location evidence="1">Cell membrane</location>
        <topology evidence="1">Single-pass membrane protein</topology>
    </subcellularLocation>
    <subcellularLocation>
        <location evidence="7">Cell membrane</location>
        <topology evidence="7">Single-pass type II membrane protein</topology>
    </subcellularLocation>
</comment>
<comment type="similarity">
    <text evidence="2 7">Belongs to the ExbD/TolR family.</text>
</comment>
<dbReference type="EMBL" id="CP029701">
    <property type="protein sequence ID" value="QHV62482.1"/>
    <property type="molecule type" value="Genomic_DNA"/>
</dbReference>
<keyword evidence="4 7" id="KW-0812">Transmembrane</keyword>
<dbReference type="GO" id="GO:0015031">
    <property type="term" value="P:protein transport"/>
    <property type="evidence" value="ECO:0007669"/>
    <property type="project" value="UniProtKB-KW"/>
</dbReference>
<dbReference type="PANTHER" id="PTHR30558">
    <property type="entry name" value="EXBD MEMBRANE COMPONENT OF PMF-DRIVEN MACROMOLECULE IMPORT SYSTEM"/>
    <property type="match status" value="1"/>
</dbReference>
<dbReference type="Pfam" id="PF02472">
    <property type="entry name" value="ExbD"/>
    <property type="match status" value="1"/>
</dbReference>
<accession>A0AAE6T9I1</accession>
<dbReference type="AlphaFoldDB" id="A0AAE6T9I1"/>
<evidence type="ECO:0000256" key="6">
    <source>
        <dbReference type="ARBA" id="ARBA00023136"/>
    </source>
</evidence>
<evidence type="ECO:0000256" key="3">
    <source>
        <dbReference type="ARBA" id="ARBA00022475"/>
    </source>
</evidence>
<evidence type="ECO:0000256" key="7">
    <source>
        <dbReference type="RuleBase" id="RU003879"/>
    </source>
</evidence>
<feature type="transmembrane region" description="Helical" evidence="8">
    <location>
        <begin position="47"/>
        <end position="68"/>
    </location>
</feature>
<reference evidence="9" key="1">
    <citation type="submission" date="2018-05" db="EMBL/GenBank/DDBJ databases">
        <title>Complete genome sequnece of Akkermansia muciniphila EB-AMDK-40.</title>
        <authorList>
            <person name="Nam Y.-D."/>
            <person name="Chung W.-H."/>
            <person name="Park Y.S."/>
            <person name="Kang J."/>
        </authorList>
    </citation>
    <scope>NUCLEOTIDE SEQUENCE</scope>
    <source>
        <strain evidence="9">EB-AMDK-40</strain>
    </source>
</reference>
<keyword evidence="3" id="KW-1003">Cell membrane</keyword>
<keyword evidence="7" id="KW-0813">Transport</keyword>
<name>A0AAE6T9I1_9BACT</name>
<dbReference type="InterPro" id="IPR003400">
    <property type="entry name" value="ExbD"/>
</dbReference>
<protein>
    <submittedName>
        <fullName evidence="9">Biopolymer transporter ExbD</fullName>
    </submittedName>
</protein>
<evidence type="ECO:0000256" key="2">
    <source>
        <dbReference type="ARBA" id="ARBA00005811"/>
    </source>
</evidence>
<gene>
    <name evidence="9" type="ORF">DMI76_03435</name>
</gene>
<keyword evidence="7" id="KW-0653">Protein transport</keyword>
<evidence type="ECO:0000313" key="10">
    <source>
        <dbReference type="Proteomes" id="UP000642553"/>
    </source>
</evidence>
<evidence type="ECO:0000256" key="5">
    <source>
        <dbReference type="ARBA" id="ARBA00022989"/>
    </source>
</evidence>
<evidence type="ECO:0000313" key="9">
    <source>
        <dbReference type="EMBL" id="QHV62482.1"/>
    </source>
</evidence>
<organism evidence="9 10">
    <name type="scientific">Akkermansia massiliensis</name>
    <dbReference type="NCBI Taxonomy" id="2927224"/>
    <lineage>
        <taxon>Bacteria</taxon>
        <taxon>Pseudomonadati</taxon>
        <taxon>Verrucomicrobiota</taxon>
        <taxon>Verrucomicrobiia</taxon>
        <taxon>Verrucomicrobiales</taxon>
        <taxon>Akkermansiaceae</taxon>
        <taxon>Akkermansia</taxon>
    </lineage>
</organism>
<proteinExistence type="inferred from homology"/>
<sequence>MWRGQGDLCRIACQKFLCCKQGRITLRAMARHKKLEMVEDEDPKLDISSLIDVCFLLLIYFLVATSLIQERKLDMSMPGQSVSDTASQIEPALIRIIKDGTIYWGKDNSLMIDNDMNNHNLATLVQQLEAKKQEASAVGTKPVVQLWVEGDVPHQRVIDVMNALTEAGITTVALTDLKDD</sequence>
<evidence type="ECO:0000256" key="1">
    <source>
        <dbReference type="ARBA" id="ARBA00004162"/>
    </source>
</evidence>
<evidence type="ECO:0000256" key="8">
    <source>
        <dbReference type="SAM" id="Phobius"/>
    </source>
</evidence>